<feature type="transmembrane region" description="Helical" evidence="2">
    <location>
        <begin position="669"/>
        <end position="687"/>
    </location>
</feature>
<dbReference type="Gene3D" id="1.20.1640.10">
    <property type="entry name" value="Multidrug efflux transporter AcrB transmembrane domain"/>
    <property type="match status" value="2"/>
</dbReference>
<keyword evidence="5" id="KW-1185">Reference proteome</keyword>
<dbReference type="PRINTS" id="PR00702">
    <property type="entry name" value="ACRIFLAVINRP"/>
</dbReference>
<dbReference type="GO" id="GO:0022857">
    <property type="term" value="F:transmembrane transporter activity"/>
    <property type="evidence" value="ECO:0007669"/>
    <property type="project" value="InterPro"/>
</dbReference>
<organism evidence="4 5">
    <name type="scientific">Nematostella vectensis</name>
    <name type="common">Starlet sea anemone</name>
    <dbReference type="NCBI Taxonomy" id="45351"/>
    <lineage>
        <taxon>Eukaryota</taxon>
        <taxon>Metazoa</taxon>
        <taxon>Cnidaria</taxon>
        <taxon>Anthozoa</taxon>
        <taxon>Hexacorallia</taxon>
        <taxon>Actiniaria</taxon>
        <taxon>Edwardsiidae</taxon>
        <taxon>Nematostella</taxon>
    </lineage>
</organism>
<proteinExistence type="inferred from homology"/>
<dbReference type="Proteomes" id="UP000001593">
    <property type="component" value="Unassembled WGS sequence"/>
</dbReference>
<dbReference type="eggNOG" id="KOG1934">
    <property type="taxonomic scope" value="Eukaryota"/>
</dbReference>
<dbReference type="InterPro" id="IPR053958">
    <property type="entry name" value="HMGCR/SNAP/NPC1-like_SSD"/>
</dbReference>
<protein>
    <recommendedName>
        <fullName evidence="3">SSD domain-containing protein</fullName>
    </recommendedName>
</protein>
<evidence type="ECO:0000256" key="1">
    <source>
        <dbReference type="ARBA" id="ARBA00005585"/>
    </source>
</evidence>
<evidence type="ECO:0000259" key="3">
    <source>
        <dbReference type="PROSITE" id="PS50156"/>
    </source>
</evidence>
<feature type="transmembrane region" description="Helical" evidence="2">
    <location>
        <begin position="389"/>
        <end position="414"/>
    </location>
</feature>
<feature type="transmembrane region" description="Helical" evidence="2">
    <location>
        <begin position="694"/>
        <end position="714"/>
    </location>
</feature>
<evidence type="ECO:0000256" key="2">
    <source>
        <dbReference type="SAM" id="Phobius"/>
    </source>
</evidence>
<dbReference type="OrthoDB" id="6510177at2759"/>
<dbReference type="InParanoid" id="A7SH24"/>
<dbReference type="PROSITE" id="PS50156">
    <property type="entry name" value="SSD"/>
    <property type="match status" value="2"/>
</dbReference>
<dbReference type="HOGENOM" id="CLU_002359_4_0_1"/>
<reference evidence="4 5" key="1">
    <citation type="journal article" date="2007" name="Science">
        <title>Sea anemone genome reveals ancestral eumetazoan gene repertoire and genomic organization.</title>
        <authorList>
            <person name="Putnam N.H."/>
            <person name="Srivastava M."/>
            <person name="Hellsten U."/>
            <person name="Dirks B."/>
            <person name="Chapman J."/>
            <person name="Salamov A."/>
            <person name="Terry A."/>
            <person name="Shapiro H."/>
            <person name="Lindquist E."/>
            <person name="Kapitonov V.V."/>
            <person name="Jurka J."/>
            <person name="Genikhovich G."/>
            <person name="Grigoriev I.V."/>
            <person name="Lucas S.M."/>
            <person name="Steele R.E."/>
            <person name="Finnerty J.R."/>
            <person name="Technau U."/>
            <person name="Martindale M.Q."/>
            <person name="Rokhsar D.S."/>
        </authorList>
    </citation>
    <scope>NUCLEOTIDE SEQUENCE [LARGE SCALE GENOMIC DNA]</scope>
    <source>
        <strain evidence="5">CH2 X CH6</strain>
    </source>
</reference>
<dbReference type="InterPro" id="IPR001036">
    <property type="entry name" value="Acrflvin-R"/>
</dbReference>
<keyword evidence="2" id="KW-0812">Transmembrane</keyword>
<keyword evidence="2" id="KW-1133">Transmembrane helix</keyword>
<evidence type="ECO:0000313" key="5">
    <source>
        <dbReference type="Proteomes" id="UP000001593"/>
    </source>
</evidence>
<dbReference type="PANTHER" id="PTHR10796:SF92">
    <property type="entry name" value="PATCHED-RELATED, ISOFORM A"/>
    <property type="match status" value="1"/>
</dbReference>
<dbReference type="PhylomeDB" id="A7SH24"/>
<feature type="transmembrane region" description="Helical" evidence="2">
    <location>
        <begin position="314"/>
        <end position="337"/>
    </location>
</feature>
<dbReference type="InterPro" id="IPR051697">
    <property type="entry name" value="Patched_domain-protein"/>
</dbReference>
<feature type="transmembrane region" description="Helical" evidence="2">
    <location>
        <begin position="257"/>
        <end position="275"/>
    </location>
</feature>
<dbReference type="EMBL" id="DS469657">
    <property type="protein sequence ID" value="EDO36972.1"/>
    <property type="molecule type" value="Genomic_DNA"/>
</dbReference>
<dbReference type="InterPro" id="IPR000731">
    <property type="entry name" value="SSD"/>
</dbReference>
<dbReference type="OMA" id="WITICIC"/>
<name>A7SH24_NEMVE</name>
<dbReference type="SUPFAM" id="SSF82866">
    <property type="entry name" value="Multidrug efflux transporter AcrB transmembrane domain"/>
    <property type="match status" value="2"/>
</dbReference>
<feature type="domain" description="SSD" evidence="3">
    <location>
        <begin position="256"/>
        <end position="414"/>
    </location>
</feature>
<dbReference type="KEGG" id="nve:5508426"/>
<accession>A7SH24</accession>
<feature type="domain" description="SSD" evidence="3">
    <location>
        <begin position="674"/>
        <end position="817"/>
    </location>
</feature>
<dbReference type="Pfam" id="PF12349">
    <property type="entry name" value="Sterol-sensing"/>
    <property type="match status" value="1"/>
</dbReference>
<comment type="similarity">
    <text evidence="1">Belongs to the patched family.</text>
</comment>
<sequence length="881" mass="98310">MHEYTGRFFGFIGSKVATYPWITICICLTVVGGLACGFIRFKVENRTEKLYIPQDSQAIKDLEKARKYFPAIKSRELILVFEPKDGGNILTEQCLRDVLKAHDALAALPMYTTYCTKRNNRDKLGNSIEHCLMNNPLEIFNFDVNNLVNITQKLDAVANDSTYLMQSDRPAVITFPRIFANMKYNSNGHLTSASAIQVTYLIQAPTDTDVEDKVFEFETDFINKMKGLQKDLSCAKMFYTAERSLDDAISESAGSDITLISITFAVMITFACTMLGKFCNPLTGHSLLANAGVFAVALGVLAGFGLSLAVGIPFISLVGVLPFLILGIGIDDMFILVDELDRQDNKLSVIDTIKMVMRHSGMTVTMTTVTDLVAFAVSTSTAFPSIRYFCIYAALSVTLSYLMIITYFVAIATFDVRRIKANRRDCLPCCFAPIPKEGEPKWDEPRLQGANKVMKQYARLLMKTPVRILVVLLSMGLLGISIWGAMNISESFDRRLLAKDNSYFKEFINAQERHYELSLEVSIVMDAKLDYGMARIQDDIRKLSDIASDNKHYTDNKINWMTSLTNFAKMANISINNTGDLMRGLDIFFSNPSFSHFRKDIILSSDNKSIEVSRVICFMEDSPSSIFQRDAMVTLRKDLEENDKSLKAYPISRFFIFFEQYSLIQSETIRNLAIAAAAVLLITWPFLLSIRVTLLVFLGFSALIVELFALMSVWDVSLNAISMINLVMAIGFSVDYSAHIAHAFVTSSEPTAELRVEHALSTLGTSVLLGGISTFLGMIVTVGSSSKIFRIFFKMFLGIVLLGLLHGLVFLPVYMSIICRWKVSQKARNDVHSSESVKDGSAFTNPALACDPSQEQPVNKNVKPIFQSTKQNGEADTVTEL</sequence>
<feature type="transmembrane region" description="Helical" evidence="2">
    <location>
        <begin position="720"/>
        <end position="738"/>
    </location>
</feature>
<feature type="transmembrane region" description="Helical" evidence="2">
    <location>
        <begin position="21"/>
        <end position="41"/>
    </location>
</feature>
<evidence type="ECO:0000313" key="4">
    <source>
        <dbReference type="EMBL" id="EDO36972.1"/>
    </source>
</evidence>
<dbReference type="AlphaFoldDB" id="A7SH24"/>
<feature type="transmembrane region" description="Helical" evidence="2">
    <location>
        <begin position="464"/>
        <end position="486"/>
    </location>
</feature>
<feature type="transmembrane region" description="Helical" evidence="2">
    <location>
        <begin position="759"/>
        <end position="783"/>
    </location>
</feature>
<gene>
    <name evidence="4" type="ORF">NEMVEDRAFT_v1g212182</name>
</gene>
<feature type="transmembrane region" description="Helical" evidence="2">
    <location>
        <begin position="287"/>
        <end position="308"/>
    </location>
</feature>
<dbReference type="PANTHER" id="PTHR10796">
    <property type="entry name" value="PATCHED-RELATED"/>
    <property type="match status" value="1"/>
</dbReference>
<keyword evidence="2" id="KW-0472">Membrane</keyword>
<dbReference type="GO" id="GO:0016020">
    <property type="term" value="C:membrane"/>
    <property type="evidence" value="ECO:0000318"/>
    <property type="project" value="GO_Central"/>
</dbReference>
<feature type="transmembrane region" description="Helical" evidence="2">
    <location>
        <begin position="795"/>
        <end position="818"/>
    </location>
</feature>